<feature type="transmembrane region" description="Helical" evidence="6">
    <location>
        <begin position="6"/>
        <end position="28"/>
    </location>
</feature>
<proteinExistence type="predicted"/>
<dbReference type="GO" id="GO:0005886">
    <property type="term" value="C:plasma membrane"/>
    <property type="evidence" value="ECO:0007669"/>
    <property type="project" value="UniProtKB-SubCell"/>
</dbReference>
<comment type="subcellular location">
    <subcellularLocation>
        <location evidence="1">Cell membrane</location>
        <topology evidence="1">Multi-pass membrane protein</topology>
    </subcellularLocation>
</comment>
<evidence type="ECO:0000313" key="9">
    <source>
        <dbReference type="Proteomes" id="UP000317716"/>
    </source>
</evidence>
<keyword evidence="2" id="KW-1003">Cell membrane</keyword>
<evidence type="ECO:0000259" key="7">
    <source>
        <dbReference type="Pfam" id="PF00482"/>
    </source>
</evidence>
<evidence type="ECO:0000313" key="8">
    <source>
        <dbReference type="EMBL" id="TMQ56267.1"/>
    </source>
</evidence>
<evidence type="ECO:0000256" key="4">
    <source>
        <dbReference type="ARBA" id="ARBA00022989"/>
    </source>
</evidence>
<comment type="caution">
    <text evidence="8">The sequence shown here is derived from an EMBL/GenBank/DDBJ whole genome shotgun (WGS) entry which is preliminary data.</text>
</comment>
<name>A0A538SXZ8_UNCEI</name>
<protein>
    <submittedName>
        <fullName evidence="8">Type II secretion system F family protein</fullName>
    </submittedName>
</protein>
<keyword evidence="3 6" id="KW-0812">Transmembrane</keyword>
<evidence type="ECO:0000256" key="2">
    <source>
        <dbReference type="ARBA" id="ARBA00022475"/>
    </source>
</evidence>
<evidence type="ECO:0000256" key="1">
    <source>
        <dbReference type="ARBA" id="ARBA00004651"/>
    </source>
</evidence>
<dbReference type="PANTHER" id="PTHR35007">
    <property type="entry name" value="INTEGRAL MEMBRANE PROTEIN-RELATED"/>
    <property type="match status" value="1"/>
</dbReference>
<dbReference type="AlphaFoldDB" id="A0A538SXZ8"/>
<keyword evidence="4 6" id="KW-1133">Transmembrane helix</keyword>
<dbReference type="PANTHER" id="PTHR35007:SF2">
    <property type="entry name" value="PILUS ASSEMBLE PROTEIN"/>
    <property type="match status" value="1"/>
</dbReference>
<evidence type="ECO:0000256" key="5">
    <source>
        <dbReference type="ARBA" id="ARBA00023136"/>
    </source>
</evidence>
<keyword evidence="5 6" id="KW-0472">Membrane</keyword>
<dbReference type="EMBL" id="VBOS01000181">
    <property type="protein sequence ID" value="TMQ56267.1"/>
    <property type="molecule type" value="Genomic_DNA"/>
</dbReference>
<feature type="domain" description="Type II secretion system protein GspF" evidence="7">
    <location>
        <begin position="164"/>
        <end position="292"/>
    </location>
</feature>
<accession>A0A538SXZ8</accession>
<reference evidence="8 9" key="1">
    <citation type="journal article" date="2019" name="Nat. Microbiol.">
        <title>Mediterranean grassland soil C-N compound turnover is dependent on rainfall and depth, and is mediated by genomically divergent microorganisms.</title>
        <authorList>
            <person name="Diamond S."/>
            <person name="Andeer P.F."/>
            <person name="Li Z."/>
            <person name="Crits-Christoph A."/>
            <person name="Burstein D."/>
            <person name="Anantharaman K."/>
            <person name="Lane K.R."/>
            <person name="Thomas B.C."/>
            <person name="Pan C."/>
            <person name="Northen T.R."/>
            <person name="Banfield J.F."/>
        </authorList>
    </citation>
    <scope>NUCLEOTIDE SEQUENCE [LARGE SCALE GENOMIC DNA]</scope>
    <source>
        <strain evidence="8">WS_2</strain>
    </source>
</reference>
<dbReference type="InterPro" id="IPR018076">
    <property type="entry name" value="T2SS_GspF_dom"/>
</dbReference>
<feature type="transmembrane region" description="Helical" evidence="6">
    <location>
        <begin position="126"/>
        <end position="147"/>
    </location>
</feature>
<feature type="transmembrane region" description="Helical" evidence="6">
    <location>
        <begin position="275"/>
        <end position="297"/>
    </location>
</feature>
<gene>
    <name evidence="8" type="ORF">E6K72_05435</name>
</gene>
<evidence type="ECO:0000256" key="6">
    <source>
        <dbReference type="SAM" id="Phobius"/>
    </source>
</evidence>
<dbReference type="Proteomes" id="UP000317716">
    <property type="component" value="Unassembled WGS sequence"/>
</dbReference>
<feature type="transmembrane region" description="Helical" evidence="6">
    <location>
        <begin position="93"/>
        <end position="120"/>
    </location>
</feature>
<sequence length="307" mass="32664">METVIFSLLLFLAVSLAAYAVWSQVATARDPVAARLRQIRASHTSGGARATFGERPDPLLELLARLGGFLPAREGRDVLRTGLVKAGFRRPEAVAVFLGCKIACAVLVPLAWISIASVIGRPLGSVALWTVITAAAGFYLPSAYVSLRQKRRQLEIMLALPDALDLLVVCVEAGLGIAAAIQRVAEEIAVASPALSVELALVNQEMQAGVARFDALRGLARRTGVDELYALVAMLIQTDRLGTSVADALRAHAQSMRTRRRQRAELLARQAGAKLAFPLVLLILPALLVVILGPAAIQITKALVSGD</sequence>
<evidence type="ECO:0000256" key="3">
    <source>
        <dbReference type="ARBA" id="ARBA00022692"/>
    </source>
</evidence>
<dbReference type="Pfam" id="PF00482">
    <property type="entry name" value="T2SSF"/>
    <property type="match status" value="1"/>
</dbReference>
<organism evidence="8 9">
    <name type="scientific">Eiseniibacteriota bacterium</name>
    <dbReference type="NCBI Taxonomy" id="2212470"/>
    <lineage>
        <taxon>Bacteria</taxon>
        <taxon>Candidatus Eiseniibacteriota</taxon>
    </lineage>
</organism>